<proteinExistence type="predicted"/>
<sequence>EAAVSKSLWVPQVNLIGANCLSIAWKGESEVGARSLKLQL</sequence>
<protein>
    <submittedName>
        <fullName evidence="1">Uncharacterized protein</fullName>
    </submittedName>
</protein>
<evidence type="ECO:0000313" key="1">
    <source>
        <dbReference type="EMBL" id="GAH01090.1"/>
    </source>
</evidence>
<feature type="non-terminal residue" evidence="1">
    <location>
        <position position="1"/>
    </location>
</feature>
<name>X1CYI0_9ZZZZ</name>
<gene>
    <name evidence="1" type="ORF">S01H4_51638</name>
</gene>
<reference evidence="1" key="1">
    <citation type="journal article" date="2014" name="Front. Microbiol.">
        <title>High frequency of phylogenetically diverse reductive dehalogenase-homologous genes in deep subseafloor sedimentary metagenomes.</title>
        <authorList>
            <person name="Kawai M."/>
            <person name="Futagami T."/>
            <person name="Toyoda A."/>
            <person name="Takaki Y."/>
            <person name="Nishi S."/>
            <person name="Hori S."/>
            <person name="Arai W."/>
            <person name="Tsubouchi T."/>
            <person name="Morono Y."/>
            <person name="Uchiyama I."/>
            <person name="Ito T."/>
            <person name="Fujiyama A."/>
            <person name="Inagaki F."/>
            <person name="Takami H."/>
        </authorList>
    </citation>
    <scope>NUCLEOTIDE SEQUENCE</scope>
    <source>
        <strain evidence="1">Expedition CK06-06</strain>
    </source>
</reference>
<accession>X1CYI0</accession>
<dbReference type="AlphaFoldDB" id="X1CYI0"/>
<dbReference type="EMBL" id="BART01029426">
    <property type="protein sequence ID" value="GAH01090.1"/>
    <property type="molecule type" value="Genomic_DNA"/>
</dbReference>
<comment type="caution">
    <text evidence="1">The sequence shown here is derived from an EMBL/GenBank/DDBJ whole genome shotgun (WGS) entry which is preliminary data.</text>
</comment>
<organism evidence="1">
    <name type="scientific">marine sediment metagenome</name>
    <dbReference type="NCBI Taxonomy" id="412755"/>
    <lineage>
        <taxon>unclassified sequences</taxon>
        <taxon>metagenomes</taxon>
        <taxon>ecological metagenomes</taxon>
    </lineage>
</organism>